<dbReference type="InterPro" id="IPR007473">
    <property type="entry name" value="RlmJ"/>
</dbReference>
<proteinExistence type="inferred from homology"/>
<gene>
    <name evidence="1 2" type="primary">rlmJ</name>
    <name evidence="2" type="ORF">AQPW35_42090</name>
</gene>
<feature type="binding site" evidence="1">
    <location>
        <position position="100"/>
    </location>
    <ligand>
        <name>S-adenosyl-L-methionine</name>
        <dbReference type="ChEBI" id="CHEBI:59789"/>
    </ligand>
</feature>
<feature type="binding site" evidence="1">
    <location>
        <position position="42"/>
    </location>
    <ligand>
        <name>S-adenosyl-L-methionine</name>
        <dbReference type="ChEBI" id="CHEBI:59789"/>
    </ligand>
</feature>
<dbReference type="HAMAP" id="MF_00934">
    <property type="entry name" value="23SrRNA_methyltr_J"/>
    <property type="match status" value="1"/>
</dbReference>
<dbReference type="GO" id="GO:0003723">
    <property type="term" value="F:RNA binding"/>
    <property type="evidence" value="ECO:0007669"/>
    <property type="project" value="UniProtKB-UniRule"/>
</dbReference>
<dbReference type="EMBL" id="BJCL01000013">
    <property type="protein sequence ID" value="GCL65128.1"/>
    <property type="molecule type" value="Genomic_DNA"/>
</dbReference>
<reference evidence="3" key="1">
    <citation type="submission" date="2019-03" db="EMBL/GenBank/DDBJ databases">
        <title>Aquabacterium pictum sp.nov., the first bacteriochlorophyll a-containing freshwater bacterium in the genus Aquabacterium of the class Betaproteobacteria.</title>
        <authorList>
            <person name="Hirose S."/>
            <person name="Tank M."/>
            <person name="Hara E."/>
            <person name="Tamaki H."/>
            <person name="Takaichi S."/>
            <person name="Haruta S."/>
            <person name="Hanada S."/>
        </authorList>
    </citation>
    <scope>NUCLEOTIDE SEQUENCE [LARGE SCALE GENOMIC DNA]</scope>
    <source>
        <strain evidence="3">W35</strain>
    </source>
</reference>
<dbReference type="AlphaFoldDB" id="A0A480B285"/>
<feature type="binding site" evidence="1">
    <location>
        <position position="118"/>
    </location>
    <ligand>
        <name>S-adenosyl-L-methionine</name>
        <dbReference type="ChEBI" id="CHEBI:59789"/>
    </ligand>
</feature>
<dbReference type="OrthoDB" id="9791274at2"/>
<comment type="similarity">
    <text evidence="1">Belongs to the RlmJ family.</text>
</comment>
<organism evidence="2 3">
    <name type="scientific">Pseudaquabacterium pictum</name>
    <dbReference type="NCBI Taxonomy" id="2315236"/>
    <lineage>
        <taxon>Bacteria</taxon>
        <taxon>Pseudomonadati</taxon>
        <taxon>Pseudomonadota</taxon>
        <taxon>Betaproteobacteria</taxon>
        <taxon>Burkholderiales</taxon>
        <taxon>Sphaerotilaceae</taxon>
        <taxon>Pseudaquabacterium</taxon>
    </lineage>
</organism>
<keyword evidence="1 2" id="KW-0808">Transferase</keyword>
<keyword evidence="1" id="KW-0694">RNA-binding</keyword>
<keyword evidence="1" id="KW-0698">rRNA processing</keyword>
<dbReference type="Pfam" id="PF04378">
    <property type="entry name" value="RsmJ"/>
    <property type="match status" value="1"/>
</dbReference>
<dbReference type="Proteomes" id="UP000301751">
    <property type="component" value="Unassembled WGS sequence"/>
</dbReference>
<evidence type="ECO:0000313" key="2">
    <source>
        <dbReference type="EMBL" id="GCL65128.1"/>
    </source>
</evidence>
<sequence>MLAYRHAFHAGNHADVLKHATLVAVLHHLNAKDKGWRLVDTHAGAGAYALHADAAQKLGEYRQGIARLWQQGSLPPLLADYIAAVRQFNPQDELLAYPGSPCLAKALMRPQDQLRLYELHPTDHTLLAEAFADDRTVQVQHADGFAGIKAQLPPPTRRGLLLMDPSYELKTDYAAVAAATQEALTRFAEGMVMVWYPQIDARESANLPVRLKALANAQARKGWLHARLTVAEPNERGFGMLGSGVFVINPPHTLRAQLREALQVLVRLLGQFAGASQRLELSAEA</sequence>
<dbReference type="GO" id="GO:0036307">
    <property type="term" value="F:23S rRNA (adenine(2030)-N(6))-methyltransferase activity"/>
    <property type="evidence" value="ECO:0007669"/>
    <property type="project" value="UniProtKB-UniRule"/>
</dbReference>
<feature type="site" description="Interaction with substrate rRNA" evidence="1">
    <location>
        <position position="4"/>
    </location>
</feature>
<comment type="caution">
    <text evidence="2">The sequence shown here is derived from an EMBL/GenBank/DDBJ whole genome shotgun (WGS) entry which is preliminary data.</text>
</comment>
<dbReference type="SUPFAM" id="SSF53335">
    <property type="entry name" value="S-adenosyl-L-methionine-dependent methyltransferases"/>
    <property type="match status" value="1"/>
</dbReference>
<keyword evidence="1 2" id="KW-0489">Methyltransferase</keyword>
<comment type="catalytic activity">
    <reaction evidence="1">
        <text>adenosine(2030) in 23S rRNA + S-adenosyl-L-methionine = N(6)-methyladenosine(2030) in 23S rRNA + S-adenosyl-L-homocysteine + H(+)</text>
        <dbReference type="Rhea" id="RHEA:43736"/>
        <dbReference type="Rhea" id="RHEA-COMP:10668"/>
        <dbReference type="Rhea" id="RHEA-COMP:10669"/>
        <dbReference type="ChEBI" id="CHEBI:15378"/>
        <dbReference type="ChEBI" id="CHEBI:57856"/>
        <dbReference type="ChEBI" id="CHEBI:59789"/>
        <dbReference type="ChEBI" id="CHEBI:74411"/>
        <dbReference type="ChEBI" id="CHEBI:74449"/>
        <dbReference type="EC" id="2.1.1.266"/>
    </reaction>
</comment>
<dbReference type="EC" id="2.1.1.266" evidence="1"/>
<evidence type="ECO:0000256" key="1">
    <source>
        <dbReference type="HAMAP-Rule" id="MF_00934"/>
    </source>
</evidence>
<feature type="active site" description="Proton acceptor" evidence="1">
    <location>
        <position position="164"/>
    </location>
</feature>
<dbReference type="GO" id="GO:0070475">
    <property type="term" value="P:rRNA base methylation"/>
    <property type="evidence" value="ECO:0007669"/>
    <property type="project" value="UniProtKB-UniRule"/>
</dbReference>
<protein>
    <recommendedName>
        <fullName evidence="1">Ribosomal RNA large subunit methyltransferase J</fullName>
        <ecNumber evidence="1">2.1.1.266</ecNumber>
    </recommendedName>
    <alternativeName>
        <fullName evidence="1">23S rRNA (adenine(2030)-N6)-methyltransferase</fullName>
    </alternativeName>
    <alternativeName>
        <fullName evidence="1">23S rRNA m6A2030 methyltransferase</fullName>
    </alternativeName>
</protein>
<dbReference type="PANTHER" id="PTHR37426">
    <property type="entry name" value="RIBOSOMAL RNA LARGE SUBUNIT METHYLTRANSFERASE J"/>
    <property type="match status" value="1"/>
</dbReference>
<feature type="binding site" evidence="1">
    <location>
        <position position="19"/>
    </location>
    <ligand>
        <name>S-adenosyl-L-methionine</name>
        <dbReference type="ChEBI" id="CHEBI:59789"/>
    </ligand>
</feature>
<dbReference type="Gene3D" id="3.40.50.150">
    <property type="entry name" value="Vaccinia Virus protein VP39"/>
    <property type="match status" value="1"/>
</dbReference>
<name>A0A480B285_9BURK</name>
<dbReference type="GO" id="GO:0005829">
    <property type="term" value="C:cytosol"/>
    <property type="evidence" value="ECO:0007669"/>
    <property type="project" value="TreeGrafter"/>
</dbReference>
<comment type="function">
    <text evidence="1">Specifically methylates the adenine in position 2030 of 23S rRNA.</text>
</comment>
<feature type="binding site" evidence="1">
    <location>
        <begin position="143"/>
        <end position="144"/>
    </location>
    <ligand>
        <name>S-adenosyl-L-methionine</name>
        <dbReference type="ChEBI" id="CHEBI:59789"/>
    </ligand>
</feature>
<dbReference type="RefSeq" id="WP_137734845.1">
    <property type="nucleotide sequence ID" value="NZ_BJCL01000013.1"/>
</dbReference>
<keyword evidence="3" id="KW-1185">Reference proteome</keyword>
<dbReference type="InterPro" id="IPR029063">
    <property type="entry name" value="SAM-dependent_MTases_sf"/>
</dbReference>
<keyword evidence="1" id="KW-0949">S-adenosyl-L-methionine</keyword>
<comment type="subunit">
    <text evidence="1">Monomer.</text>
</comment>
<feature type="binding site" evidence="1">
    <location>
        <position position="164"/>
    </location>
    <ligand>
        <name>S-adenosyl-L-methionine</name>
        <dbReference type="ChEBI" id="CHEBI:59789"/>
    </ligand>
</feature>
<dbReference type="PANTHER" id="PTHR37426:SF1">
    <property type="entry name" value="RIBOSOMAL RNA LARGE SUBUNIT METHYLTRANSFERASE J"/>
    <property type="match status" value="1"/>
</dbReference>
<evidence type="ECO:0000313" key="3">
    <source>
        <dbReference type="Proteomes" id="UP000301751"/>
    </source>
</evidence>
<accession>A0A480B285</accession>